<dbReference type="AlphaFoldDB" id="A0A4R7KTL5"/>
<dbReference type="Gene3D" id="1.20.1260.120">
    <property type="entry name" value="Protein of unknown function DUF2935"/>
    <property type="match status" value="1"/>
</dbReference>
<gene>
    <name evidence="1" type="ORF">EDD71_102113</name>
</gene>
<dbReference type="OrthoDB" id="1633927at2"/>
<dbReference type="RefSeq" id="WP_133627010.1">
    <property type="nucleotide sequence ID" value="NZ_SOAZ01000002.1"/>
</dbReference>
<protein>
    <submittedName>
        <fullName evidence="1">DUF2935 family protein</fullName>
    </submittedName>
</protein>
<dbReference type="Proteomes" id="UP000295325">
    <property type="component" value="Unassembled WGS sequence"/>
</dbReference>
<proteinExistence type="predicted"/>
<keyword evidence="2" id="KW-1185">Reference proteome</keyword>
<name>A0A4R7KTL5_9CLOT</name>
<sequence>MADKINKGQIAFEHQFWLQILGDHARFILNELSPEESEEALGARYFIDTFDKLLEESRRGLSETELEEFTKRALKHAQEIRGFKLNLIRQHLVGEIKIGLTPTFLNHMVNELDEYIRILNCFLSGKLAPMNDIHHHLLWLLDASGHAEGIAKVLDEVEKRLIYKAEEFKKDFDNLYRRAVEMAGYVRTSIEKFPALTRFNEEVELEMQLFMGYLNEIEKMRLDKEVLGGILPLVPDHMYREECYYLTKLSMVSEVKRPECDPAKPRTET</sequence>
<accession>A0A4R7KTL5</accession>
<dbReference type="Pfam" id="PF11155">
    <property type="entry name" value="DUF2935"/>
    <property type="match status" value="2"/>
</dbReference>
<dbReference type="SUPFAM" id="SSF158430">
    <property type="entry name" value="Bacillus cereus metalloprotein-like"/>
    <property type="match status" value="2"/>
</dbReference>
<evidence type="ECO:0000313" key="1">
    <source>
        <dbReference type="EMBL" id="TDT63353.1"/>
    </source>
</evidence>
<comment type="caution">
    <text evidence="1">The sequence shown here is derived from an EMBL/GenBank/DDBJ whole genome shotgun (WGS) entry which is preliminary data.</text>
</comment>
<dbReference type="InterPro" id="IPR021328">
    <property type="entry name" value="CotB-like"/>
</dbReference>
<organism evidence="1 2">
    <name type="scientific">Fonticella tunisiensis</name>
    <dbReference type="NCBI Taxonomy" id="1096341"/>
    <lineage>
        <taxon>Bacteria</taxon>
        <taxon>Bacillati</taxon>
        <taxon>Bacillota</taxon>
        <taxon>Clostridia</taxon>
        <taxon>Eubacteriales</taxon>
        <taxon>Clostridiaceae</taxon>
        <taxon>Fonticella</taxon>
    </lineage>
</organism>
<dbReference type="EMBL" id="SOAZ01000002">
    <property type="protein sequence ID" value="TDT63353.1"/>
    <property type="molecule type" value="Genomic_DNA"/>
</dbReference>
<reference evidence="1 2" key="1">
    <citation type="submission" date="2019-03" db="EMBL/GenBank/DDBJ databases">
        <title>Genomic Encyclopedia of Type Strains, Phase IV (KMG-IV): sequencing the most valuable type-strain genomes for metagenomic binning, comparative biology and taxonomic classification.</title>
        <authorList>
            <person name="Goeker M."/>
        </authorList>
    </citation>
    <scope>NUCLEOTIDE SEQUENCE [LARGE SCALE GENOMIC DNA]</scope>
    <source>
        <strain evidence="1 2">DSM 24455</strain>
    </source>
</reference>
<evidence type="ECO:0000313" key="2">
    <source>
        <dbReference type="Proteomes" id="UP000295325"/>
    </source>
</evidence>